<feature type="region of interest" description="Disordered" evidence="1">
    <location>
        <begin position="313"/>
        <end position="371"/>
    </location>
</feature>
<dbReference type="PANTHER" id="PTHR33663:SF2">
    <property type="entry name" value="COILED-COIL DOMAIN-CONTAINING PROTEIN 177"/>
    <property type="match status" value="1"/>
</dbReference>
<dbReference type="GeneID" id="40322853"/>
<feature type="compositionally biased region" description="Basic and acidic residues" evidence="1">
    <location>
        <begin position="313"/>
        <end position="333"/>
    </location>
</feature>
<proteinExistence type="predicted"/>
<dbReference type="OrthoDB" id="310405at2759"/>
<feature type="region of interest" description="Disordered" evidence="1">
    <location>
        <begin position="131"/>
        <end position="195"/>
    </location>
</feature>
<evidence type="ECO:0000313" key="2">
    <source>
        <dbReference type="EMBL" id="RNE98398.1"/>
    </source>
</evidence>
<evidence type="ECO:0000256" key="1">
    <source>
        <dbReference type="SAM" id="MobiDB-lite"/>
    </source>
</evidence>
<dbReference type="Proteomes" id="UP000284403">
    <property type="component" value="Unassembled WGS sequence"/>
</dbReference>
<reference evidence="2 3" key="1">
    <citation type="journal article" date="2018" name="BMC Genomics">
        <title>Genomic comparison of Trypanosoma conorhini and Trypanosoma rangeli to Trypanosoma cruzi strains of high and low virulence.</title>
        <authorList>
            <person name="Bradwell K.R."/>
            <person name="Koparde V.N."/>
            <person name="Matveyev A.V."/>
            <person name="Serrano M.G."/>
            <person name="Alves J.M."/>
            <person name="Parikh H."/>
            <person name="Huang B."/>
            <person name="Lee V."/>
            <person name="Espinosa-Alvarez O."/>
            <person name="Ortiz P.A."/>
            <person name="Costa-Martins A.G."/>
            <person name="Teixeira M.M."/>
            <person name="Buck G.A."/>
        </authorList>
    </citation>
    <scope>NUCLEOTIDE SEQUENCE [LARGE SCALE GENOMIC DNA]</scope>
    <source>
        <strain evidence="2 3">025E</strain>
    </source>
</reference>
<comment type="caution">
    <text evidence="2">The sequence shown here is derived from an EMBL/GenBank/DDBJ whole genome shotgun (WGS) entry which is preliminary data.</text>
</comment>
<sequence length="371" mass="41985">MSSHEDSTRAVNGSPPHTVSAGRRSQLGHRPPKLSSGSLSGGARNANNPAVVVSLDNFERAPRVRGVLNSPRSLKACSMEEVAPAELLPRSVAEFMCLSVPHDLAQLRHAFFESRRNELLERVRRTRERLLAEEKSAGTPEITATEQAKSKEMAQEAAAAAKQPADGVNDTHHASMCMSNHHGRTSRSSSTPWRHGFSLSRHSFSPFARSTAHRPESRSTSVGAMMIYSRALSEHRPPTERELVMLERIDEREQRTAEARQRVELEEQHREHELILQQLKKLKQTMNNIVEKENKRNALINARRIKREEQMLRARERQRREDEARRFQRETRGSRTSTLPANDVSRTSLLGGPRKGRRSSSTFKASPWLIL</sequence>
<dbReference type="PANTHER" id="PTHR33663">
    <property type="entry name" value="COILED-COIL DOMAIN-CONTAINING PROTEIN 177"/>
    <property type="match status" value="1"/>
</dbReference>
<dbReference type="RefSeq" id="XP_029223828.1">
    <property type="nucleotide sequence ID" value="XM_029376064.1"/>
</dbReference>
<keyword evidence="3" id="KW-1185">Reference proteome</keyword>
<dbReference type="AlphaFoldDB" id="A0A422MYU4"/>
<feature type="region of interest" description="Disordered" evidence="1">
    <location>
        <begin position="1"/>
        <end position="46"/>
    </location>
</feature>
<accession>A0A422MYU4</accession>
<feature type="compositionally biased region" description="Polar residues" evidence="1">
    <location>
        <begin position="334"/>
        <end position="348"/>
    </location>
</feature>
<organism evidence="2 3">
    <name type="scientific">Trypanosoma conorhini</name>
    <dbReference type="NCBI Taxonomy" id="83891"/>
    <lineage>
        <taxon>Eukaryota</taxon>
        <taxon>Discoba</taxon>
        <taxon>Euglenozoa</taxon>
        <taxon>Kinetoplastea</taxon>
        <taxon>Metakinetoplastina</taxon>
        <taxon>Trypanosomatida</taxon>
        <taxon>Trypanosomatidae</taxon>
        <taxon>Trypanosoma</taxon>
    </lineage>
</organism>
<feature type="compositionally biased region" description="Low complexity" evidence="1">
    <location>
        <begin position="155"/>
        <end position="165"/>
    </location>
</feature>
<name>A0A422MYU4_9TRYP</name>
<dbReference type="EMBL" id="MKKU01001038">
    <property type="protein sequence ID" value="RNE98398.1"/>
    <property type="molecule type" value="Genomic_DNA"/>
</dbReference>
<gene>
    <name evidence="2" type="ORF">Tco025E_09242</name>
</gene>
<protein>
    <submittedName>
        <fullName evidence="2">Uncharacterized protein</fullName>
    </submittedName>
</protein>
<dbReference type="InterPro" id="IPR029090">
    <property type="entry name" value="DUF4659"/>
</dbReference>
<evidence type="ECO:0000313" key="3">
    <source>
        <dbReference type="Proteomes" id="UP000284403"/>
    </source>
</evidence>